<keyword evidence="2" id="KW-1185">Reference proteome</keyword>
<proteinExistence type="predicted"/>
<evidence type="ECO:0000313" key="2">
    <source>
        <dbReference type="Proteomes" id="UP001162992"/>
    </source>
</evidence>
<gene>
    <name evidence="1" type="ORF">O6H91_19G020200</name>
</gene>
<comment type="caution">
    <text evidence="1">The sequence shown here is derived from an EMBL/GenBank/DDBJ whole genome shotgun (WGS) entry which is preliminary data.</text>
</comment>
<evidence type="ECO:0000313" key="1">
    <source>
        <dbReference type="EMBL" id="KAJ7520735.1"/>
    </source>
</evidence>
<accession>A0ACC2AT73</accession>
<organism evidence="1 2">
    <name type="scientific">Diphasiastrum complanatum</name>
    <name type="common">Issler's clubmoss</name>
    <name type="synonym">Lycopodium complanatum</name>
    <dbReference type="NCBI Taxonomy" id="34168"/>
    <lineage>
        <taxon>Eukaryota</taxon>
        <taxon>Viridiplantae</taxon>
        <taxon>Streptophyta</taxon>
        <taxon>Embryophyta</taxon>
        <taxon>Tracheophyta</taxon>
        <taxon>Lycopodiopsida</taxon>
        <taxon>Lycopodiales</taxon>
        <taxon>Lycopodiaceae</taxon>
        <taxon>Lycopodioideae</taxon>
        <taxon>Diphasiastrum</taxon>
    </lineage>
</organism>
<protein>
    <submittedName>
        <fullName evidence="1">Uncharacterized protein</fullName>
    </submittedName>
</protein>
<dbReference type="EMBL" id="CM055110">
    <property type="protein sequence ID" value="KAJ7520735.1"/>
    <property type="molecule type" value="Genomic_DNA"/>
</dbReference>
<sequence>MLEKVWRVDLMWDHLNVWPSRAMRKLAKYFSRQAYTNHRPFDIVDNCCTETDLKQVVVCDLEGTLLISRSSFSYFMLLAFDADSALRAFFLLLIWPLAWLSYHLMSESLALQILIFVTFVGMKDSAIEGASQAVLPKFFLEDMHPKTLKILNACGKRCVITAMPRIMVEPFLKDYLSVDHVLGSEVQLTSGGRFTGFLKSPGVLVGAQKLEAVRKSFAMKSPDIGIGDCSTDHPFLAFCKKAYIVVESKTVLPVPKENYPKPLIFHDGRLAIRPTPAITLALFLWMPMGIVLAISRIALGLFVPLGWSYPIEALLGVTLRVKGSPPAPAEAAQHKKLGILFVCSHRTLLDPIFVSIALRRHVTAVTYSISRLTEALSPIRTVRLTRCRLQDAKQMKSLLEEGDLVICPEGTTCREPYLLRFSSLFAELADHIVPVTINIKHSVFHGTTARGWKGMDALFFFMNPSPSYYIEFMEELPVELTCAGGKSSFEVANYIQKQLARSLGFQCTNLTRKDKYRILAGHDGSHAPVDSQQEEQDQRNGKVTKAVNHNMFTTWKPR</sequence>
<name>A0ACC2AT73_DIPCM</name>
<reference evidence="2" key="1">
    <citation type="journal article" date="2024" name="Proc. Natl. Acad. Sci. U.S.A.">
        <title>Extraordinary preservation of gene collinearity over three hundred million years revealed in homosporous lycophytes.</title>
        <authorList>
            <person name="Li C."/>
            <person name="Wickell D."/>
            <person name="Kuo L.Y."/>
            <person name="Chen X."/>
            <person name="Nie B."/>
            <person name="Liao X."/>
            <person name="Peng D."/>
            <person name="Ji J."/>
            <person name="Jenkins J."/>
            <person name="Williams M."/>
            <person name="Shu S."/>
            <person name="Plott C."/>
            <person name="Barry K."/>
            <person name="Rajasekar S."/>
            <person name="Grimwood J."/>
            <person name="Han X."/>
            <person name="Sun S."/>
            <person name="Hou Z."/>
            <person name="He W."/>
            <person name="Dai G."/>
            <person name="Sun C."/>
            <person name="Schmutz J."/>
            <person name="Leebens-Mack J.H."/>
            <person name="Li F.W."/>
            <person name="Wang L."/>
        </authorList>
    </citation>
    <scope>NUCLEOTIDE SEQUENCE [LARGE SCALE GENOMIC DNA]</scope>
    <source>
        <strain evidence="2">cv. PW_Plant_1</strain>
    </source>
</reference>
<dbReference type="Proteomes" id="UP001162992">
    <property type="component" value="Chromosome 19"/>
</dbReference>